<gene>
    <name evidence="2" type="ORF">ADL28_00520</name>
</gene>
<organism evidence="2 3">
    <name type="scientific">Streptomyces violaceusniger</name>
    <dbReference type="NCBI Taxonomy" id="68280"/>
    <lineage>
        <taxon>Bacteria</taxon>
        <taxon>Bacillati</taxon>
        <taxon>Actinomycetota</taxon>
        <taxon>Actinomycetes</taxon>
        <taxon>Kitasatosporales</taxon>
        <taxon>Streptomycetaceae</taxon>
        <taxon>Streptomyces</taxon>
        <taxon>Streptomyces violaceusniger group</taxon>
    </lineage>
</organism>
<name>A0A0X3XE04_STRVO</name>
<evidence type="ECO:0000313" key="2">
    <source>
        <dbReference type="EMBL" id="KUL67299.1"/>
    </source>
</evidence>
<feature type="domain" description="NAD(P)-binding" evidence="1">
    <location>
        <begin position="6"/>
        <end position="179"/>
    </location>
</feature>
<dbReference type="Gene3D" id="3.90.25.10">
    <property type="entry name" value="UDP-galactose 4-epimerase, domain 1"/>
    <property type="match status" value="1"/>
</dbReference>
<proteinExistence type="predicted"/>
<evidence type="ECO:0000259" key="1">
    <source>
        <dbReference type="Pfam" id="PF13460"/>
    </source>
</evidence>
<dbReference type="Gene3D" id="3.40.50.720">
    <property type="entry name" value="NAD(P)-binding Rossmann-like Domain"/>
    <property type="match status" value="1"/>
</dbReference>
<dbReference type="OrthoDB" id="116343at2"/>
<sequence length="281" mass="29805">MIVVTGATGNVGRPLVEALTAIGEQVTAVSRRPAGPELPEGVRHHQADLADPASLRPALDGADALFLLFAGELRIGERLVRELLEDAGSAGVRRVVVLSSQAAGSRPRAASHAPMRALEESVRASGLDWTVLRPGGFASNAFAWAESVRTRRTVAAPFGDVGLPVVDPADIAEVAAATLRGQSHAGRTYELTGPAPVSPREQAQTIGDALGAPVRFTELSRAQARAEMLRFMPEPVADGTLEILGDPTADEQRVSPDVERVLGRPPRRFAEWALRNIAAFR</sequence>
<dbReference type="Proteomes" id="UP000053413">
    <property type="component" value="Unassembled WGS sequence"/>
</dbReference>
<comment type="caution">
    <text evidence="2">The sequence shown here is derived from an EMBL/GenBank/DDBJ whole genome shotgun (WGS) entry which is preliminary data.</text>
</comment>
<accession>A0A0X3XE04</accession>
<dbReference type="EMBL" id="LLZJ01000002">
    <property type="protein sequence ID" value="KUL67299.1"/>
    <property type="molecule type" value="Genomic_DNA"/>
</dbReference>
<dbReference type="Pfam" id="PF13460">
    <property type="entry name" value="NAD_binding_10"/>
    <property type="match status" value="1"/>
</dbReference>
<dbReference type="AlphaFoldDB" id="A0A0X3XE04"/>
<protein>
    <submittedName>
        <fullName evidence="2">NmrA family transcriptional regulator</fullName>
    </submittedName>
</protein>
<evidence type="ECO:0000313" key="3">
    <source>
        <dbReference type="Proteomes" id="UP000053413"/>
    </source>
</evidence>
<reference evidence="3" key="1">
    <citation type="submission" date="2015-10" db="EMBL/GenBank/DDBJ databases">
        <authorList>
            <person name="Ju K.-S."/>
            <person name="Doroghazi J.R."/>
            <person name="Metcalf W.W."/>
        </authorList>
    </citation>
    <scope>NUCLEOTIDE SEQUENCE [LARGE SCALE GENOMIC DNA]</scope>
    <source>
        <strain evidence="3">NRRL F-8817</strain>
    </source>
</reference>
<dbReference type="InterPro" id="IPR051604">
    <property type="entry name" value="Ergot_Alk_Oxidoreductase"/>
</dbReference>
<dbReference type="RefSeq" id="WP_059141699.1">
    <property type="nucleotide sequence ID" value="NZ_LLZJ01000002.1"/>
</dbReference>
<dbReference type="SUPFAM" id="SSF51735">
    <property type="entry name" value="NAD(P)-binding Rossmann-fold domains"/>
    <property type="match status" value="1"/>
</dbReference>
<dbReference type="InterPro" id="IPR016040">
    <property type="entry name" value="NAD(P)-bd_dom"/>
</dbReference>
<dbReference type="PANTHER" id="PTHR43162:SF1">
    <property type="entry name" value="PRESTALK A DIFFERENTIATION PROTEIN A"/>
    <property type="match status" value="1"/>
</dbReference>
<dbReference type="PANTHER" id="PTHR43162">
    <property type="match status" value="1"/>
</dbReference>
<dbReference type="InterPro" id="IPR036291">
    <property type="entry name" value="NAD(P)-bd_dom_sf"/>
</dbReference>